<feature type="region of interest" description="Disordered" evidence="1">
    <location>
        <begin position="147"/>
        <end position="201"/>
    </location>
</feature>
<reference evidence="2 3" key="1">
    <citation type="journal article" date="2021" name="DNA Res.">
        <title>Genome analysis of Candida subhashii reveals its hybrid nature and dual mitochondrial genome conformations.</title>
        <authorList>
            <person name="Mixao V."/>
            <person name="Hegedusova E."/>
            <person name="Saus E."/>
            <person name="Pryszcz L.P."/>
            <person name="Cillingova A."/>
            <person name="Nosek J."/>
            <person name="Gabaldon T."/>
        </authorList>
    </citation>
    <scope>NUCLEOTIDE SEQUENCE [LARGE SCALE GENOMIC DNA]</scope>
    <source>
        <strain evidence="2 3">CBS 10753</strain>
    </source>
</reference>
<feature type="compositionally biased region" description="Polar residues" evidence="1">
    <location>
        <begin position="152"/>
        <end position="184"/>
    </location>
</feature>
<keyword evidence="3" id="KW-1185">Reference proteome</keyword>
<protein>
    <submittedName>
        <fullName evidence="2">Uncharacterized protein</fullName>
    </submittedName>
</protein>
<evidence type="ECO:0000313" key="2">
    <source>
        <dbReference type="EMBL" id="KAG7665671.1"/>
    </source>
</evidence>
<evidence type="ECO:0000256" key="1">
    <source>
        <dbReference type="SAM" id="MobiDB-lite"/>
    </source>
</evidence>
<feature type="compositionally biased region" description="Low complexity" evidence="1">
    <location>
        <begin position="185"/>
        <end position="201"/>
    </location>
</feature>
<dbReference type="AlphaFoldDB" id="A0A8J5URL6"/>
<organism evidence="2 3">
    <name type="scientific">[Candida] subhashii</name>
    <dbReference type="NCBI Taxonomy" id="561895"/>
    <lineage>
        <taxon>Eukaryota</taxon>
        <taxon>Fungi</taxon>
        <taxon>Dikarya</taxon>
        <taxon>Ascomycota</taxon>
        <taxon>Saccharomycotina</taxon>
        <taxon>Pichiomycetes</taxon>
        <taxon>Debaryomycetaceae</taxon>
        <taxon>Spathaspora</taxon>
    </lineage>
</organism>
<dbReference type="Proteomes" id="UP000694255">
    <property type="component" value="Unassembled WGS sequence"/>
</dbReference>
<gene>
    <name evidence="2" type="ORF">J8A68_000877</name>
</gene>
<dbReference type="GeneID" id="73467678"/>
<proteinExistence type="predicted"/>
<dbReference type="RefSeq" id="XP_049265903.1">
    <property type="nucleotide sequence ID" value="XM_049410599.1"/>
</dbReference>
<sequence length="221" mass="24701">MYSEFQTSQFEFRQSDAFMKLSTLIYASIISGAAAEEFFPLKLFLNADRLSKRSCSDCYDAQDIQLDHCPADLVYDTDKRIELLDCLCDLPIEYYEKLIDCMTDCESVVLLESTTLDPEDLKWTYCDGAKQIKTYTGDLADYTYSPEEENHTSVSQEENHTSVSQEENHTSVPQEENNTLVQGPTTNVSNKTTTASTTSSTNSAATFGVASILALFALSML</sequence>
<evidence type="ECO:0000313" key="3">
    <source>
        <dbReference type="Proteomes" id="UP000694255"/>
    </source>
</evidence>
<accession>A0A8J5URL6</accession>
<name>A0A8J5URL6_9ASCO</name>
<comment type="caution">
    <text evidence="2">The sequence shown here is derived from an EMBL/GenBank/DDBJ whole genome shotgun (WGS) entry which is preliminary data.</text>
</comment>
<dbReference type="EMBL" id="JAGSYN010000048">
    <property type="protein sequence ID" value="KAG7665671.1"/>
    <property type="molecule type" value="Genomic_DNA"/>
</dbReference>